<name>A0A9D2PR37_9FIRM</name>
<evidence type="ECO:0000256" key="1">
    <source>
        <dbReference type="SAM" id="MobiDB-lite"/>
    </source>
</evidence>
<comment type="caution">
    <text evidence="2">The sequence shown here is derived from an EMBL/GenBank/DDBJ whole genome shotgun (WGS) entry which is preliminary data.</text>
</comment>
<protein>
    <submittedName>
        <fullName evidence="2">Uncharacterized protein</fullName>
    </submittedName>
</protein>
<dbReference type="AlphaFoldDB" id="A0A9D2PR37"/>
<proteinExistence type="predicted"/>
<evidence type="ECO:0000313" key="3">
    <source>
        <dbReference type="Proteomes" id="UP000823886"/>
    </source>
</evidence>
<accession>A0A9D2PR37</accession>
<gene>
    <name evidence="2" type="ORF">H9753_14740</name>
</gene>
<dbReference type="EMBL" id="DWVZ01000208">
    <property type="protein sequence ID" value="HJC64849.1"/>
    <property type="molecule type" value="Genomic_DNA"/>
</dbReference>
<sequence>MKKNCVLCGGKLRDGICTECGMDNRKSDDMYYDLMNRQECSAENLSHVHTEEGQAQEYAAPVLNKPRKAEKTTGSQQQKQRKQTEKPTEKTVSAARNRQAGSWSQPAGGMLRHHRTSLGVQGGKTLLILLVAGGVLLVNIGRNASQTNENVSVTEVEYDLSDYEPYDWTSVSAEGIPETGEVLETDLEAGSYYVGADLPVGIYTISGSTDCSYRVEDWTHWISIQETFGDPSYGIDTAEEVKLFEGAVVYVEGLYPLHFHTENAQTGQMREKTANPLTQSFQLFPNSETLVAGVDFPAGVYDVYAEGDETLGMLCCQLRYEEEGSFSNYIMMGVGDEQYPEYSTSYKNLVLSEGSEISADYGQFTLVPSEKIVTEDYYSYYENFY</sequence>
<evidence type="ECO:0000313" key="2">
    <source>
        <dbReference type="EMBL" id="HJC64849.1"/>
    </source>
</evidence>
<feature type="compositionally biased region" description="Polar residues" evidence="1">
    <location>
        <begin position="90"/>
        <end position="105"/>
    </location>
</feature>
<reference evidence="2" key="2">
    <citation type="submission" date="2021-04" db="EMBL/GenBank/DDBJ databases">
        <authorList>
            <person name="Gilroy R."/>
        </authorList>
    </citation>
    <scope>NUCLEOTIDE SEQUENCE</scope>
    <source>
        <strain evidence="2">ChiBcec2-3848</strain>
    </source>
</reference>
<feature type="region of interest" description="Disordered" evidence="1">
    <location>
        <begin position="57"/>
        <end position="110"/>
    </location>
</feature>
<reference evidence="2" key="1">
    <citation type="journal article" date="2021" name="PeerJ">
        <title>Extensive microbial diversity within the chicken gut microbiome revealed by metagenomics and culture.</title>
        <authorList>
            <person name="Gilroy R."/>
            <person name="Ravi A."/>
            <person name="Getino M."/>
            <person name="Pursley I."/>
            <person name="Horton D.L."/>
            <person name="Alikhan N.F."/>
            <person name="Baker D."/>
            <person name="Gharbi K."/>
            <person name="Hall N."/>
            <person name="Watson M."/>
            <person name="Adriaenssens E.M."/>
            <person name="Foster-Nyarko E."/>
            <person name="Jarju S."/>
            <person name="Secka A."/>
            <person name="Antonio M."/>
            <person name="Oren A."/>
            <person name="Chaudhuri R.R."/>
            <person name="La Ragione R."/>
            <person name="Hildebrand F."/>
            <person name="Pallen M.J."/>
        </authorList>
    </citation>
    <scope>NUCLEOTIDE SEQUENCE</scope>
    <source>
        <strain evidence="2">ChiBcec2-3848</strain>
    </source>
</reference>
<organism evidence="2 3">
    <name type="scientific">Candidatus Blautia merdavium</name>
    <dbReference type="NCBI Taxonomy" id="2838494"/>
    <lineage>
        <taxon>Bacteria</taxon>
        <taxon>Bacillati</taxon>
        <taxon>Bacillota</taxon>
        <taxon>Clostridia</taxon>
        <taxon>Lachnospirales</taxon>
        <taxon>Lachnospiraceae</taxon>
        <taxon>Blautia</taxon>
    </lineage>
</organism>
<dbReference type="Proteomes" id="UP000823886">
    <property type="component" value="Unassembled WGS sequence"/>
</dbReference>